<organism evidence="1 2">
    <name type="scientific">Cricetulus griseus</name>
    <name type="common">Chinese hamster</name>
    <name type="synonym">Cricetulus barabensis griseus</name>
    <dbReference type="NCBI Taxonomy" id="10029"/>
    <lineage>
        <taxon>Eukaryota</taxon>
        <taxon>Metazoa</taxon>
        <taxon>Chordata</taxon>
        <taxon>Craniata</taxon>
        <taxon>Vertebrata</taxon>
        <taxon>Euteleostomi</taxon>
        <taxon>Mammalia</taxon>
        <taxon>Eutheria</taxon>
        <taxon>Euarchontoglires</taxon>
        <taxon>Glires</taxon>
        <taxon>Rodentia</taxon>
        <taxon>Myomorpha</taxon>
        <taxon>Muroidea</taxon>
        <taxon>Cricetidae</taxon>
        <taxon>Cricetinae</taxon>
        <taxon>Cricetulus</taxon>
    </lineage>
</organism>
<evidence type="ECO:0000313" key="1">
    <source>
        <dbReference type="EMBL" id="EGV94021.1"/>
    </source>
</evidence>
<name>G3HL62_CRIGR</name>
<proteinExistence type="predicted"/>
<reference evidence="2" key="1">
    <citation type="journal article" date="2011" name="Nat. Biotechnol.">
        <title>The genomic sequence of the Chinese hamster ovary (CHO)-K1 cell line.</title>
        <authorList>
            <person name="Xu X."/>
            <person name="Nagarajan H."/>
            <person name="Lewis N.E."/>
            <person name="Pan S."/>
            <person name="Cai Z."/>
            <person name="Liu X."/>
            <person name="Chen W."/>
            <person name="Xie M."/>
            <person name="Wang W."/>
            <person name="Hammond S."/>
            <person name="Andersen M.R."/>
            <person name="Neff N."/>
            <person name="Passarelli B."/>
            <person name="Koh W."/>
            <person name="Fan H.C."/>
            <person name="Wang J."/>
            <person name="Gui Y."/>
            <person name="Lee K.H."/>
            <person name="Betenbaugh M.J."/>
            <person name="Quake S.R."/>
            <person name="Famili I."/>
            <person name="Palsson B.O."/>
            <person name="Wang J."/>
        </authorList>
    </citation>
    <scope>NUCLEOTIDE SEQUENCE [LARGE SCALE GENOMIC DNA]</scope>
    <source>
        <strain evidence="2">CHO K1 cell line</strain>
    </source>
</reference>
<dbReference type="AlphaFoldDB" id="G3HL62"/>
<dbReference type="InParanoid" id="G3HL62"/>
<accession>G3HL62</accession>
<dbReference type="Proteomes" id="UP000001075">
    <property type="component" value="Unassembled WGS sequence"/>
</dbReference>
<gene>
    <name evidence="1" type="ORF">I79_011447</name>
</gene>
<protein>
    <submittedName>
        <fullName evidence="1">Uncharacterized protein</fullName>
    </submittedName>
</protein>
<sequence length="72" mass="8563">MADGFLHLRSAWSTERVPGQLGLLLHKETLSWKTNKQTNKQKDDRKDVMCCHMRMLNKKNNDGDILQLRRRR</sequence>
<evidence type="ECO:0000313" key="2">
    <source>
        <dbReference type="Proteomes" id="UP000001075"/>
    </source>
</evidence>
<dbReference type="EMBL" id="JH000477">
    <property type="protein sequence ID" value="EGV94021.1"/>
    <property type="molecule type" value="Genomic_DNA"/>
</dbReference>